<keyword evidence="4" id="KW-1185">Reference proteome</keyword>
<dbReference type="EMBL" id="VFPO01000001">
    <property type="protein sequence ID" value="TQM71306.1"/>
    <property type="molecule type" value="Genomic_DNA"/>
</dbReference>
<evidence type="ECO:0000313" key="3">
    <source>
        <dbReference type="EMBL" id="TQM71306.1"/>
    </source>
</evidence>
<keyword evidence="2" id="KW-0732">Signal</keyword>
<gene>
    <name evidence="3" type="ORF">FHX41_5070</name>
</gene>
<feature type="chain" id="PRO_5022181798" description="Carbohydrate binding protein" evidence="2">
    <location>
        <begin position="28"/>
        <end position="84"/>
    </location>
</feature>
<sequence>MTLRRVLTLLSAAALAAATLFAVPAAAAPAAAAVACDAPDWVPGQWYLVGSVVRYSDGDHYIAVHENPPTEGSRSSSACRPAAT</sequence>
<evidence type="ECO:0000256" key="2">
    <source>
        <dbReference type="SAM" id="SignalP"/>
    </source>
</evidence>
<protein>
    <recommendedName>
        <fullName evidence="5">Carbohydrate binding protein</fullName>
    </recommendedName>
</protein>
<feature type="region of interest" description="Disordered" evidence="1">
    <location>
        <begin position="65"/>
        <end position="84"/>
    </location>
</feature>
<feature type="signal peptide" evidence="2">
    <location>
        <begin position="1"/>
        <end position="27"/>
    </location>
</feature>
<proteinExistence type="predicted"/>
<dbReference type="OrthoDB" id="3614862at2"/>
<evidence type="ECO:0008006" key="5">
    <source>
        <dbReference type="Google" id="ProtNLM"/>
    </source>
</evidence>
<accession>A0A543IL51</accession>
<comment type="caution">
    <text evidence="3">The sequence shown here is derived from an EMBL/GenBank/DDBJ whole genome shotgun (WGS) entry which is preliminary data.</text>
</comment>
<reference evidence="3 4" key="1">
    <citation type="submission" date="2019-06" db="EMBL/GenBank/DDBJ databases">
        <title>Sequencing the genomes of 1000 actinobacteria strains.</title>
        <authorList>
            <person name="Klenk H.-P."/>
        </authorList>
    </citation>
    <scope>NUCLEOTIDE SEQUENCE [LARGE SCALE GENOMIC DNA]</scope>
    <source>
        <strain evidence="3 4">DSM 45043</strain>
    </source>
</reference>
<evidence type="ECO:0000313" key="4">
    <source>
        <dbReference type="Proteomes" id="UP000316706"/>
    </source>
</evidence>
<name>A0A543IL51_9ACTN</name>
<dbReference type="AlphaFoldDB" id="A0A543IL51"/>
<dbReference type="PROSITE" id="PS51318">
    <property type="entry name" value="TAT"/>
    <property type="match status" value="1"/>
</dbReference>
<organism evidence="3 4">
    <name type="scientific">Actinomadura hallensis</name>
    <dbReference type="NCBI Taxonomy" id="337895"/>
    <lineage>
        <taxon>Bacteria</taxon>
        <taxon>Bacillati</taxon>
        <taxon>Actinomycetota</taxon>
        <taxon>Actinomycetes</taxon>
        <taxon>Streptosporangiales</taxon>
        <taxon>Thermomonosporaceae</taxon>
        <taxon>Actinomadura</taxon>
    </lineage>
</organism>
<dbReference type="InterPro" id="IPR006311">
    <property type="entry name" value="TAT_signal"/>
</dbReference>
<evidence type="ECO:0000256" key="1">
    <source>
        <dbReference type="SAM" id="MobiDB-lite"/>
    </source>
</evidence>
<dbReference type="RefSeq" id="WP_141972760.1">
    <property type="nucleotide sequence ID" value="NZ_VFPO01000001.1"/>
</dbReference>
<dbReference type="Proteomes" id="UP000316706">
    <property type="component" value="Unassembled WGS sequence"/>
</dbReference>